<proteinExistence type="inferred from homology"/>
<reference evidence="6 7" key="1">
    <citation type="submission" date="2020-01" db="EMBL/GenBank/DDBJ databases">
        <authorList>
            <consortium name="DOE Joint Genome Institute"/>
            <person name="Haridas S."/>
            <person name="Albert R."/>
            <person name="Binder M."/>
            <person name="Bloem J."/>
            <person name="Labutti K."/>
            <person name="Salamov A."/>
            <person name="Andreopoulos B."/>
            <person name="Baker S.E."/>
            <person name="Barry K."/>
            <person name="Bills G."/>
            <person name="Bluhm B.H."/>
            <person name="Cannon C."/>
            <person name="Castanera R."/>
            <person name="Culley D.E."/>
            <person name="Daum C."/>
            <person name="Ezra D."/>
            <person name="Gonzalez J.B."/>
            <person name="Henrissat B."/>
            <person name="Kuo A."/>
            <person name="Liang C."/>
            <person name="Lipzen A."/>
            <person name="Lutzoni F."/>
            <person name="Magnuson J."/>
            <person name="Mondo S."/>
            <person name="Nolan M."/>
            <person name="Ohm R."/>
            <person name="Pangilinan J."/>
            <person name="Park H.-J.H."/>
            <person name="Ramirez L."/>
            <person name="Alfaro M."/>
            <person name="Sun H."/>
            <person name="Tritt A."/>
            <person name="Yoshinaga Y."/>
            <person name="Zwiers L.-H.L."/>
            <person name="Turgeon B.G."/>
            <person name="Goodwin S.B."/>
            <person name="Spatafora J.W."/>
            <person name="Crous P.W."/>
            <person name="Grigoriev I.V."/>
        </authorList>
    </citation>
    <scope>NUCLEOTIDE SEQUENCE [LARGE SCALE GENOMIC DNA]</scope>
    <source>
        <strain evidence="6 7">CBS 611.86</strain>
    </source>
</reference>
<dbReference type="PANTHER" id="PTHR12143:SF19">
    <property type="entry name" value="PEPTIDE-N(4)-(N-ACETYL-BETA-GLUCOSAMINYL)ASPARAGINE AMIDASE"/>
    <property type="match status" value="1"/>
</dbReference>
<dbReference type="InterPro" id="IPR038765">
    <property type="entry name" value="Papain-like_cys_pep_sf"/>
</dbReference>
<sequence>MNAFAKIRRSRTSWSTLEIKSAPRASWPNPERSVGRFIIKIGPKSCWEAVGHAREVFRTIGHKIKKYLDDYSEPLPNWVTWSIYMVGSSPQTAVPTIIFCCEQESHRKEVRDTIRDSTILDPYPGVALKHLARAPDYNQLVQLGSDDADDSDLDSFDASICKPMIFCHDASPNSGSQLLIRPSEHSRTIRRATAGGFVRLGKKRYLMTAAHAFLDAVKSPMPYLEEDELYFTDGSEDDVEVTSRGSHSPRLSISENEDDPRTPCSSPSPSTSAISLKSSGEPAMHTIAPAPNTITLDEQFELLPRTSKCIGELVLSSLDGPTPELDYALIETPDTPSSDDRDSPSPDHSERRTFDAKDIAPRISKDIDVVAITSSIGSVAGRLSGTPAFIRLPHAKKYQEVYTVNLEDSLSEGDCGSWVINPMTGLLHGHIVAGAPKSGMAYIIPSYQVVDDIEQRMIDIPLPEVSQITSMREHREQIRGITGSALGIQVFEPSSSAPSSQNGKTQSPLSQQSIKEDTAQALTSRFRTLLSKERLESLGKSKARTTQGEQWANAPPSYHSLRNMPLIPTRPNEARSLRFRQMLLSLSEMPGRWENPGLLDEALKSIPLEQIYGEAEEESQILWAEAESLTVPKKAAWGYQDCVSRALLRWFKRSFFTWVNNPCCTRCYSDTVAVGMAAPTDIEQANGARSVELYQCALTACRAFVRFPRYNDAFVLLQTRRGRNGEWANCFGMLCRAVGGKVRWVWNAEDHVWLEIYSEHRKRWVHVDPCEEAWDKPRLYTQGWGKALSYCIAFSSQGAVDVTRRYVRSLRYAGDRTRCSEPELLYILNEITSLRNTKLSKVEKFRVEKERSREERELRNHVVSDIVAALCKLTVEDLEGRLESALSVAEGKEKIFHRDTDVESGEGENICMR</sequence>
<keyword evidence="2" id="KW-0479">Metal-binding</keyword>
<dbReference type="Gene3D" id="3.10.620.30">
    <property type="match status" value="1"/>
</dbReference>
<feature type="compositionally biased region" description="Low complexity" evidence="4">
    <location>
        <begin position="263"/>
        <end position="279"/>
    </location>
</feature>
<dbReference type="Proteomes" id="UP000481861">
    <property type="component" value="Unassembled WGS sequence"/>
</dbReference>
<feature type="compositionally biased region" description="Polar residues" evidence="4">
    <location>
        <begin position="243"/>
        <end position="254"/>
    </location>
</feature>
<dbReference type="InterPro" id="IPR050883">
    <property type="entry name" value="PNGase"/>
</dbReference>
<protein>
    <recommendedName>
        <fullName evidence="5">Transglutaminase-like domain-containing protein</fullName>
    </recommendedName>
</protein>
<feature type="compositionally biased region" description="Basic and acidic residues" evidence="4">
    <location>
        <begin position="338"/>
        <end position="357"/>
    </location>
</feature>
<keyword evidence="3" id="KW-0862">Zinc</keyword>
<evidence type="ECO:0000256" key="2">
    <source>
        <dbReference type="ARBA" id="ARBA00022723"/>
    </source>
</evidence>
<dbReference type="OrthoDB" id="3795723at2759"/>
<comment type="similarity">
    <text evidence="1">Belongs to the transglutaminase-like superfamily. PNGase family.</text>
</comment>
<dbReference type="AlphaFoldDB" id="A0A7C8IGU7"/>
<evidence type="ECO:0000259" key="5">
    <source>
        <dbReference type="SMART" id="SM00460"/>
    </source>
</evidence>
<feature type="region of interest" description="Disordered" evidence="4">
    <location>
        <begin position="492"/>
        <end position="514"/>
    </location>
</feature>
<feature type="region of interest" description="Disordered" evidence="4">
    <location>
        <begin position="325"/>
        <end position="357"/>
    </location>
</feature>
<dbReference type="GO" id="GO:0005829">
    <property type="term" value="C:cytosol"/>
    <property type="evidence" value="ECO:0007669"/>
    <property type="project" value="TreeGrafter"/>
</dbReference>
<dbReference type="Gene3D" id="2.20.25.10">
    <property type="match status" value="1"/>
</dbReference>
<evidence type="ECO:0000313" key="6">
    <source>
        <dbReference type="EMBL" id="KAF2873890.1"/>
    </source>
</evidence>
<dbReference type="SMART" id="SM00460">
    <property type="entry name" value="TGc"/>
    <property type="match status" value="1"/>
</dbReference>
<evidence type="ECO:0000256" key="3">
    <source>
        <dbReference type="ARBA" id="ARBA00022833"/>
    </source>
</evidence>
<dbReference type="Pfam" id="PF01841">
    <property type="entry name" value="Transglut_core"/>
    <property type="match status" value="1"/>
</dbReference>
<accession>A0A7C8IGU7</accession>
<dbReference type="GO" id="GO:0006516">
    <property type="term" value="P:glycoprotein catabolic process"/>
    <property type="evidence" value="ECO:0007669"/>
    <property type="project" value="TreeGrafter"/>
</dbReference>
<dbReference type="GO" id="GO:0000224">
    <property type="term" value="F:peptide-N4-(N-acetyl-beta-glucosaminyl)asparagine amidase activity"/>
    <property type="evidence" value="ECO:0007669"/>
    <property type="project" value="TreeGrafter"/>
</dbReference>
<feature type="compositionally biased region" description="Polar residues" evidence="4">
    <location>
        <begin position="492"/>
        <end position="513"/>
    </location>
</feature>
<name>A0A7C8IGU7_9PLEO</name>
<feature type="region of interest" description="Disordered" evidence="4">
    <location>
        <begin position="537"/>
        <end position="557"/>
    </location>
</feature>
<evidence type="ECO:0000256" key="1">
    <source>
        <dbReference type="ARBA" id="ARBA00009390"/>
    </source>
</evidence>
<feature type="region of interest" description="Disordered" evidence="4">
    <location>
        <begin position="237"/>
        <end position="287"/>
    </location>
</feature>
<organism evidence="6 7">
    <name type="scientific">Massariosphaeria phaeospora</name>
    <dbReference type="NCBI Taxonomy" id="100035"/>
    <lineage>
        <taxon>Eukaryota</taxon>
        <taxon>Fungi</taxon>
        <taxon>Dikarya</taxon>
        <taxon>Ascomycota</taxon>
        <taxon>Pezizomycotina</taxon>
        <taxon>Dothideomycetes</taxon>
        <taxon>Pleosporomycetidae</taxon>
        <taxon>Pleosporales</taxon>
        <taxon>Pleosporales incertae sedis</taxon>
        <taxon>Massariosphaeria</taxon>
    </lineage>
</organism>
<dbReference type="EMBL" id="JAADJZ010000007">
    <property type="protein sequence ID" value="KAF2873890.1"/>
    <property type="molecule type" value="Genomic_DNA"/>
</dbReference>
<keyword evidence="7" id="KW-1185">Reference proteome</keyword>
<comment type="caution">
    <text evidence="6">The sequence shown here is derived from an EMBL/GenBank/DDBJ whole genome shotgun (WGS) entry which is preliminary data.</text>
</comment>
<feature type="domain" description="Transglutaminase-like" evidence="5">
    <location>
        <begin position="716"/>
        <end position="771"/>
    </location>
</feature>
<gene>
    <name evidence="6" type="ORF">BDV95DRAFT_489233</name>
</gene>
<dbReference type="InterPro" id="IPR002931">
    <property type="entry name" value="Transglutaminase-like"/>
</dbReference>
<dbReference type="GO" id="GO:0046872">
    <property type="term" value="F:metal ion binding"/>
    <property type="evidence" value="ECO:0007669"/>
    <property type="project" value="UniProtKB-KW"/>
</dbReference>
<dbReference type="GO" id="GO:0005634">
    <property type="term" value="C:nucleus"/>
    <property type="evidence" value="ECO:0007669"/>
    <property type="project" value="TreeGrafter"/>
</dbReference>
<dbReference type="SUPFAM" id="SSF54001">
    <property type="entry name" value="Cysteine proteinases"/>
    <property type="match status" value="1"/>
</dbReference>
<evidence type="ECO:0000256" key="4">
    <source>
        <dbReference type="SAM" id="MobiDB-lite"/>
    </source>
</evidence>
<dbReference type="PANTHER" id="PTHR12143">
    <property type="entry name" value="PEPTIDE N-GLYCANASE PNGASE -RELATED"/>
    <property type="match status" value="1"/>
</dbReference>
<evidence type="ECO:0000313" key="7">
    <source>
        <dbReference type="Proteomes" id="UP000481861"/>
    </source>
</evidence>